<proteinExistence type="predicted"/>
<sequence>MDRQTFIDHFKLVLVHLHDWTSQNCFNELSGNYEFIIEPRDRRASDHLTAKENSYLKKWNKLQGKQISFNEVVDLFYQDNKTPKWVDGSIYYSTPNLTVVHLFFSRRFRDESEIYYLEQGTGPFKALVAIPPESRRIMKGAKFDVNWKKYLDDEMNKGSFFSKLKRILKMNLTTPTSIN</sequence>
<keyword evidence="2" id="KW-1185">Reference proteome</keyword>
<organism evidence="1 2">
    <name type="scientific">Pinibacter aurantiacus</name>
    <dbReference type="NCBI Taxonomy" id="2851599"/>
    <lineage>
        <taxon>Bacteria</taxon>
        <taxon>Pseudomonadati</taxon>
        <taxon>Bacteroidota</taxon>
        <taxon>Chitinophagia</taxon>
        <taxon>Chitinophagales</taxon>
        <taxon>Chitinophagaceae</taxon>
        <taxon>Pinibacter</taxon>
    </lineage>
</organism>
<dbReference type="AlphaFoldDB" id="A0A9E2SAU6"/>
<name>A0A9E2SAU6_9BACT</name>
<evidence type="ECO:0000313" key="1">
    <source>
        <dbReference type="EMBL" id="MBV4359631.1"/>
    </source>
</evidence>
<evidence type="ECO:0000313" key="2">
    <source>
        <dbReference type="Proteomes" id="UP000812270"/>
    </source>
</evidence>
<dbReference type="RefSeq" id="WP_217793886.1">
    <property type="nucleotide sequence ID" value="NZ_JAHSPG010000015.1"/>
</dbReference>
<comment type="caution">
    <text evidence="1">The sequence shown here is derived from an EMBL/GenBank/DDBJ whole genome shotgun (WGS) entry which is preliminary data.</text>
</comment>
<dbReference type="Proteomes" id="UP000812270">
    <property type="component" value="Unassembled WGS sequence"/>
</dbReference>
<reference evidence="1" key="1">
    <citation type="submission" date="2021-06" db="EMBL/GenBank/DDBJ databases">
        <authorList>
            <person name="Huq M.A."/>
        </authorList>
    </citation>
    <scope>NUCLEOTIDE SEQUENCE</scope>
    <source>
        <strain evidence="1">MAH-26</strain>
    </source>
</reference>
<gene>
    <name evidence="1" type="ORF">KTO63_20840</name>
</gene>
<dbReference type="EMBL" id="JAHSPG010000015">
    <property type="protein sequence ID" value="MBV4359631.1"/>
    <property type="molecule type" value="Genomic_DNA"/>
</dbReference>
<protein>
    <submittedName>
        <fullName evidence="1">Uncharacterized protein</fullName>
    </submittedName>
</protein>
<accession>A0A9E2SAU6</accession>